<sequence length="245" mass="27076">MRRALISLAFTACLTHAYAQAIKTPTSAQATPKAAAPAVSTATESEADKAGKAELVERVFTEQSYLYSQLIEKCFTFKLSPACWAKFSDPANTSNQSGFGAMRYWCRFVTAYAKREGLGDLEALKGNSKEEEKDNRPQMDEIIKTLREKFSLTVEAPTNCTTKGYELMMGYPYEVLDRIGERSPYWSSKSGEAHFRVIASPSVKDISVRISPDGKQFTVSGPALVETVNQGSNIQNGLERANKNR</sequence>
<dbReference type="KEGG" id="spir:CWM47_32040"/>
<evidence type="ECO:0000313" key="3">
    <source>
        <dbReference type="Proteomes" id="UP000232883"/>
    </source>
</evidence>
<reference evidence="2 3" key="1">
    <citation type="submission" date="2017-11" db="EMBL/GenBank/DDBJ databases">
        <title>Taxonomic description and genome sequences of Spirosoma HA7 sp. nov., isolated from pollen microhabitat of Corylus avellana.</title>
        <authorList>
            <person name="Ambika Manirajan B."/>
            <person name="Suarez C."/>
            <person name="Ratering S."/>
            <person name="Geissler-Plaum R."/>
            <person name="Cardinale M."/>
            <person name="Sylvia S."/>
        </authorList>
    </citation>
    <scope>NUCLEOTIDE SEQUENCE [LARGE SCALE GENOMIC DNA]</scope>
    <source>
        <strain evidence="2 3">HA7</strain>
    </source>
</reference>
<proteinExistence type="predicted"/>
<dbReference type="AlphaFoldDB" id="A0A2K8Z879"/>
<dbReference type="OrthoDB" id="9830645at2"/>
<dbReference type="RefSeq" id="WP_100992622.1">
    <property type="nucleotide sequence ID" value="NZ_CP025096.1"/>
</dbReference>
<dbReference type="EMBL" id="CP025096">
    <property type="protein sequence ID" value="AUD06071.1"/>
    <property type="molecule type" value="Genomic_DNA"/>
</dbReference>
<gene>
    <name evidence="2" type="ORF">CWM47_32040</name>
</gene>
<organism evidence="2 3">
    <name type="scientific">Spirosoma pollinicola</name>
    <dbReference type="NCBI Taxonomy" id="2057025"/>
    <lineage>
        <taxon>Bacteria</taxon>
        <taxon>Pseudomonadati</taxon>
        <taxon>Bacteroidota</taxon>
        <taxon>Cytophagia</taxon>
        <taxon>Cytophagales</taxon>
        <taxon>Cytophagaceae</taxon>
        <taxon>Spirosoma</taxon>
    </lineage>
</organism>
<keyword evidence="1" id="KW-0732">Signal</keyword>
<dbReference type="Proteomes" id="UP000232883">
    <property type="component" value="Chromosome"/>
</dbReference>
<feature type="signal peptide" evidence="1">
    <location>
        <begin position="1"/>
        <end position="19"/>
    </location>
</feature>
<name>A0A2K8Z879_9BACT</name>
<feature type="chain" id="PRO_5014810808" evidence="1">
    <location>
        <begin position="20"/>
        <end position="245"/>
    </location>
</feature>
<accession>A0A2K8Z879</accession>
<evidence type="ECO:0000256" key="1">
    <source>
        <dbReference type="SAM" id="SignalP"/>
    </source>
</evidence>
<keyword evidence="3" id="KW-1185">Reference proteome</keyword>
<protein>
    <submittedName>
        <fullName evidence="2">Uncharacterized protein</fullName>
    </submittedName>
</protein>
<evidence type="ECO:0000313" key="2">
    <source>
        <dbReference type="EMBL" id="AUD06071.1"/>
    </source>
</evidence>